<dbReference type="Proteomes" id="UP000193529">
    <property type="component" value="Unassembled WGS sequence"/>
</dbReference>
<dbReference type="EMBL" id="LQPJ01000072">
    <property type="protein sequence ID" value="ORW27216.1"/>
    <property type="molecule type" value="Genomic_DNA"/>
</dbReference>
<dbReference type="Pfam" id="PF10817">
    <property type="entry name" value="DUF2563"/>
    <property type="match status" value="1"/>
</dbReference>
<feature type="compositionally biased region" description="Basic and acidic residues" evidence="1">
    <location>
        <begin position="14"/>
        <end position="26"/>
    </location>
</feature>
<organism evidence="2 3">
    <name type="scientific">Mycobacterium palustre</name>
    <dbReference type="NCBI Taxonomy" id="153971"/>
    <lineage>
        <taxon>Bacteria</taxon>
        <taxon>Bacillati</taxon>
        <taxon>Actinomycetota</taxon>
        <taxon>Actinomycetes</taxon>
        <taxon>Mycobacteriales</taxon>
        <taxon>Mycobacteriaceae</taxon>
        <taxon>Mycobacterium</taxon>
        <taxon>Mycobacterium simiae complex</taxon>
    </lineage>
</organism>
<sequence>MFVDADLLRSGANESHRAGGHARDGADQLARGPLSSGMFGGFPAAEAFHNAVTTAHAQHVKTLRGHQETLTEVGHKGHYAAAGFVEMDNRNAAEMRAVRCNSTTSAPRT</sequence>
<proteinExistence type="predicted"/>
<protein>
    <recommendedName>
        <fullName evidence="4">DUF2563 domain-containing protein</fullName>
    </recommendedName>
</protein>
<dbReference type="OrthoDB" id="4750359at2"/>
<evidence type="ECO:0000256" key="1">
    <source>
        <dbReference type="SAM" id="MobiDB-lite"/>
    </source>
</evidence>
<dbReference type="STRING" id="153971.AWC19_03030"/>
<evidence type="ECO:0008006" key="4">
    <source>
        <dbReference type="Google" id="ProtNLM"/>
    </source>
</evidence>
<feature type="region of interest" description="Disordered" evidence="1">
    <location>
        <begin position="1"/>
        <end position="29"/>
    </location>
</feature>
<keyword evidence="3" id="KW-1185">Reference proteome</keyword>
<evidence type="ECO:0000313" key="3">
    <source>
        <dbReference type="Proteomes" id="UP000193529"/>
    </source>
</evidence>
<accession>A0A1X1ZU50</accession>
<dbReference type="AlphaFoldDB" id="A0A1X1ZU50"/>
<evidence type="ECO:0000313" key="2">
    <source>
        <dbReference type="EMBL" id="ORW27216.1"/>
    </source>
</evidence>
<dbReference type="RefSeq" id="WP_085077410.1">
    <property type="nucleotide sequence ID" value="NZ_JACKRZ010000406.1"/>
</dbReference>
<reference evidence="2 3" key="1">
    <citation type="submission" date="2016-01" db="EMBL/GenBank/DDBJ databases">
        <title>The new phylogeny of the genus Mycobacterium.</title>
        <authorList>
            <person name="Tarcisio F."/>
            <person name="Conor M."/>
            <person name="Antonella G."/>
            <person name="Elisabetta G."/>
            <person name="Giulia F.S."/>
            <person name="Sara T."/>
            <person name="Anna F."/>
            <person name="Clotilde B."/>
            <person name="Roberto B."/>
            <person name="Veronica D.S."/>
            <person name="Fabio R."/>
            <person name="Monica P."/>
            <person name="Olivier J."/>
            <person name="Enrico T."/>
            <person name="Nicola S."/>
        </authorList>
    </citation>
    <scope>NUCLEOTIDE SEQUENCE [LARGE SCALE GENOMIC DNA]</scope>
    <source>
        <strain evidence="2 3">DSM 44572</strain>
    </source>
</reference>
<dbReference type="InterPro" id="IPR022534">
    <property type="entry name" value="DUF2563"/>
</dbReference>
<name>A0A1X1ZU50_9MYCO</name>
<gene>
    <name evidence="2" type="ORF">AWC19_03030</name>
</gene>
<comment type="caution">
    <text evidence="2">The sequence shown here is derived from an EMBL/GenBank/DDBJ whole genome shotgun (WGS) entry which is preliminary data.</text>
</comment>